<proteinExistence type="predicted"/>
<accession>A0ACB0LKS2</accession>
<evidence type="ECO:0000313" key="2">
    <source>
        <dbReference type="Proteomes" id="UP001177021"/>
    </source>
</evidence>
<gene>
    <name evidence="1" type="ORF">MILVUS5_LOCUS33052</name>
</gene>
<organism evidence="1 2">
    <name type="scientific">Trifolium pratense</name>
    <name type="common">Red clover</name>
    <dbReference type="NCBI Taxonomy" id="57577"/>
    <lineage>
        <taxon>Eukaryota</taxon>
        <taxon>Viridiplantae</taxon>
        <taxon>Streptophyta</taxon>
        <taxon>Embryophyta</taxon>
        <taxon>Tracheophyta</taxon>
        <taxon>Spermatophyta</taxon>
        <taxon>Magnoliopsida</taxon>
        <taxon>eudicotyledons</taxon>
        <taxon>Gunneridae</taxon>
        <taxon>Pentapetalae</taxon>
        <taxon>rosids</taxon>
        <taxon>fabids</taxon>
        <taxon>Fabales</taxon>
        <taxon>Fabaceae</taxon>
        <taxon>Papilionoideae</taxon>
        <taxon>50 kb inversion clade</taxon>
        <taxon>NPAAA clade</taxon>
        <taxon>Hologalegina</taxon>
        <taxon>IRL clade</taxon>
        <taxon>Trifolieae</taxon>
        <taxon>Trifolium</taxon>
    </lineage>
</organism>
<reference evidence="1" key="1">
    <citation type="submission" date="2023-10" db="EMBL/GenBank/DDBJ databases">
        <authorList>
            <person name="Rodriguez Cubillos JULIANA M."/>
            <person name="De Vega J."/>
        </authorList>
    </citation>
    <scope>NUCLEOTIDE SEQUENCE</scope>
</reference>
<dbReference type="Proteomes" id="UP001177021">
    <property type="component" value="Unassembled WGS sequence"/>
</dbReference>
<keyword evidence="2" id="KW-1185">Reference proteome</keyword>
<evidence type="ECO:0000313" key="1">
    <source>
        <dbReference type="EMBL" id="CAJ2668699.1"/>
    </source>
</evidence>
<protein>
    <submittedName>
        <fullName evidence="1">Uncharacterized protein</fullName>
    </submittedName>
</protein>
<dbReference type="EMBL" id="CASHSV030000513">
    <property type="protein sequence ID" value="CAJ2668699.1"/>
    <property type="molecule type" value="Genomic_DNA"/>
</dbReference>
<sequence length="1866" mass="214632">MSFTFTAERPPNTHMKTPPDPPDRGGKGGIHENNKHVKSTVSFRDKVLGNQAIMEREKVDLIAKKMAQVELVQGNRLMPMLHLENSVIDDLSVPWKDALIVKILGKNLGYNTMKTKLENVWKLFGGFELMNIGHGYYMVKFDGEEDKNTVINGGPWMIYDRYLAVSQWSPTFNAATATIDKTMVWIRIPSLNLVYYDESVLWALATMIGNPVKVDMHTLCVARGRFARICVEVDLTVPVVGRVGINGEWYQVQYEGLHIICTQCGCYGHVLKDCALKVKSSTTVESEKVVQPEENVVNHIAANTHDGERNKGGESFHNSDELNSENHIEKEDLADHINVEKVPEKLHGDWIKVERKKKNNKNNGGKSGGMSRGLENQNSHLDILNMVGKVDMQRHMQKDDGNDTAISNARNTNREKKKRLWNDYSGASNNKVNESYNTTSSSPVGVYKGDTTVKIQNISTKVHVRNSNNLKTDPKISNNKINGIPTSQLQHIGLGQQREGVSNQVPILSFMNASNQDVENSKGHHANGGSSRAEQEQEAKNMGSVHDTHIGAQGKKFRRALNNFCRKNKVDMVALQETRCSGNIARNTIRSLGFKNYLLAEARGFSGGIWLMWNRVDIQVVLIKNDFHFLHVQVKEKDMDPWILTVVYASPRENERKDTWQNLRSLANTINIPWLMMGDFNEIASPEEKKGGVPADNKKCTKFTWRGPKWNGRNRVFKKLDRVLCNVAWRLKYHEGIAKVLPRIQSDHHPIIVLTEIDPDSGKNRPFRFEAAWITHEDFHHFLKARWNGGTDMVHMLDDLTCHLKEWNKETFGNIFKRKRELLARLNGIQNSPNYGYSNFLESLEKDIHEQLDTTLFQEECLWFQKSRGQWIADGDRNTKYYHSKTIIRRRRNKIITLRNESGEWVEDFDRLKDMVRNFYINLYHEEEHVREDVISWATYPMNIDGHHDSLNSPILMTECKKALFEMGPLKAPGEDGFPALFFPKLLGNYFRFSLSPELVSQFRPIALCNVIYKIITKVIVNRIKPFLNDIISPYQSSFIPGRTIHHNIIVAQEMMHAMSRMNGKKMFMSIKIDLEKAYDRLNWNFIENCLSECKFPPKVINIIKHCINSPSYKILWNGEKTNTFIPSRGIRQGDPLSPYLFVICMDRLSHIIADQVEAKYWKPMRAGKSGPQISHLLFADDLLLFAEASIEQAHCVMHCLELFCKASGQKINNKKTQVFFSKNVDQQLREDILHHTGFAQATTVDTYLGASIAPGRTTRGKFRHIIDKIQNKLSGWKQQCLSFAGRLTLSKSVLSSIPYYHMQYARLPKTLCDEMEKIQRSFLWGDTDQRRKPHLINWEVCCLPKKNGGLGIKSPHQMNEAFLMKMLWNLITNPNDLWCRVLYSKYGRNKDLRFSINSQPYDSPLWKALTDIWDKFQENMVRQLGDGNTINFWLDKWIPDGTSLINSSSQTIIDTTLNVRDILNPEGDWNQSYLNENLTTSMTYQILAIPPPNELDGRDMIGWGGTNTKHFTIQSAYNIQRGHIHSIEGEWQAIWAWRGPHRIQTFMWMAAHERILTNYRRSRWGIGISPLCNICGAADETVIHVLRDCISATQVWLRLVPSNQSSNFFSLSCRDWIFKNITNNFHGTHDLNWTSTFMVACWNLWNWRNKGIFEEGFQRPTDPTYVILKMATETDNRRHNMWSDNQHETTFIGWRSPREGWVKLNCDGSHNDRLGLAGCGGLLRNSDGTWLKGYSRKLGNCDALHAEMWGMYLGLDLARREGIMHLHVESDSKVLIDMVTKKSNFKGNIPTLVSRIRQLLDLNWQVHLSHIRREGNRSADWLANFSYSLSSFDVHFIESPPRELQRILFHDISGACMPRNVRLTI</sequence>
<name>A0ACB0LKS2_TRIPR</name>
<comment type="caution">
    <text evidence="1">The sequence shown here is derived from an EMBL/GenBank/DDBJ whole genome shotgun (WGS) entry which is preliminary data.</text>
</comment>